<dbReference type="GO" id="GO:0019888">
    <property type="term" value="F:protein phosphatase regulator activity"/>
    <property type="evidence" value="ECO:0007669"/>
    <property type="project" value="TreeGrafter"/>
</dbReference>
<dbReference type="GO" id="GO:0005634">
    <property type="term" value="C:nucleus"/>
    <property type="evidence" value="ECO:0007669"/>
    <property type="project" value="TreeGrafter"/>
</dbReference>
<protein>
    <submittedName>
        <fullName evidence="4">SAPS-domain-containing protein</fullName>
    </submittedName>
</protein>
<evidence type="ECO:0000256" key="1">
    <source>
        <dbReference type="ARBA" id="ARBA00006180"/>
    </source>
</evidence>
<keyword evidence="2" id="KW-0131">Cell cycle</keyword>
<feature type="compositionally biased region" description="Polar residues" evidence="3">
    <location>
        <begin position="276"/>
        <end position="286"/>
    </location>
</feature>
<feature type="region of interest" description="Disordered" evidence="3">
    <location>
        <begin position="379"/>
        <end position="400"/>
    </location>
</feature>
<feature type="compositionally biased region" description="Polar residues" evidence="3">
    <location>
        <begin position="573"/>
        <end position="592"/>
    </location>
</feature>
<dbReference type="GO" id="GO:0005829">
    <property type="term" value="C:cytosol"/>
    <property type="evidence" value="ECO:0007669"/>
    <property type="project" value="TreeGrafter"/>
</dbReference>
<sequence>MYWRFGFHSTSSIDTLLEKPDVTLETLLEDDDLLQECKSHNARLVQYLQRPDVLRTLLGYITGDIDVEPRSSFKYPYLAAEVLCSDIWSIVETCLEHADELMTPFWDTILDKPTDDLLSNPVMTARFTKINSVFLTKKPTEMLNFIKKVTNVVPKLLTHIEIPAIVDLLFRIVKSDGQTEGAGAVDWLSSEGFIPLLIKLLSPYQRSEIHAAVAELLKDIVSISCPAPGNVNIAGGADDIAQEVSVSNKLVRELAAERSVIMLVAHMLGDPESHMQTEGWPTSETPLQGAAPPEGKVNVEDLVTAAGYPTLSMVTSVPADSEQPAPAQTHSPPPPELAASALIHGTSVVIELIRKNHSDYYEPVLFHTLRNRLIGVQQHQAQANTGEAGPAPNPDTEDRDNLESALAGLAEGVGIVHLGHLLNAVCDRLEEFQKLLQQPRTSIAALETTMGPVVPLTFERLRICELYAELYHTSNMALLNRLPGDGPDYDSEGRLLGGLKGLGELARVTASGPSDASHSDRDVEESELQAAKELPVSTSSTDPSSISADEDILEEVLEDVLVDGDRAELAGTETISNRFPSGEPDSSLSQDPFQDPDDTDEGGASPTSVGNDPDSAQPCPGDRLKQRYLDLDVLETLLNLFFDFPWNNFLHLVVYDVVHQVLTGRVEEGYNRLLTVNLLKDAHLIDRILEYQLRDGESHNDDHLEGGFRGHLMLLADDVIQAYDELTDSMKASLDPLIPQPDWDSFVAQHRIAKEQEKQVLGGTRPVGGGNRRPTLFAAQVDEMGSGASRTPSVTLSAPPGGSSSLVAAELSSSRAVTGLEQDDRDAVLVTSPEDEDDDDEWGSFASTSETDVPVSFEDADDAIPLTFTPAPSIAERVLTIADLNSSFHADVEANGSTAAFERWPPDADEVEDVSAPPDALEGR</sequence>
<dbReference type="PANTHER" id="PTHR12634:SF8">
    <property type="entry name" value="FIERY MOUNTAIN, ISOFORM D"/>
    <property type="match status" value="1"/>
</dbReference>
<dbReference type="OrthoDB" id="10259133at2759"/>
<dbReference type="Pfam" id="PF04499">
    <property type="entry name" value="SAPS"/>
    <property type="match status" value="1"/>
</dbReference>
<accession>A0A165J9S4</accession>
<dbReference type="InParanoid" id="A0A165J9S4"/>
<name>A0A165J9S4_9BASI</name>
<feature type="region of interest" description="Disordered" evidence="3">
    <location>
        <begin position="273"/>
        <end position="293"/>
    </location>
</feature>
<dbReference type="STRING" id="1353952.A0A165J9S4"/>
<dbReference type="GO" id="GO:0019903">
    <property type="term" value="F:protein phosphatase binding"/>
    <property type="evidence" value="ECO:0007669"/>
    <property type="project" value="InterPro"/>
</dbReference>
<evidence type="ECO:0000313" key="5">
    <source>
        <dbReference type="Proteomes" id="UP000076842"/>
    </source>
</evidence>
<dbReference type="FunCoup" id="A0A165J9S4">
    <property type="interactions" value="493"/>
</dbReference>
<feature type="region of interest" description="Disordered" evidence="3">
    <location>
        <begin position="509"/>
        <end position="547"/>
    </location>
</feature>
<dbReference type="AlphaFoldDB" id="A0A165J9S4"/>
<gene>
    <name evidence="4" type="ORF">CALCODRAFT_447209</name>
</gene>
<dbReference type="Proteomes" id="UP000076842">
    <property type="component" value="Unassembled WGS sequence"/>
</dbReference>
<feature type="region of interest" description="Disordered" evidence="3">
    <location>
        <begin position="571"/>
        <end position="622"/>
    </location>
</feature>
<dbReference type="EMBL" id="KV423922">
    <property type="protein sequence ID" value="KZT61563.1"/>
    <property type="molecule type" value="Genomic_DNA"/>
</dbReference>
<keyword evidence="5" id="KW-1185">Reference proteome</keyword>
<dbReference type="PANTHER" id="PTHR12634">
    <property type="entry name" value="SIT4 YEAST -ASSOCIATING PROTEIN-RELATED"/>
    <property type="match status" value="1"/>
</dbReference>
<feature type="region of interest" description="Disordered" evidence="3">
    <location>
        <begin position="899"/>
        <end position="924"/>
    </location>
</feature>
<evidence type="ECO:0000256" key="3">
    <source>
        <dbReference type="SAM" id="MobiDB-lite"/>
    </source>
</evidence>
<dbReference type="InterPro" id="IPR007587">
    <property type="entry name" value="SAPS"/>
</dbReference>
<feature type="compositionally biased region" description="Low complexity" evidence="3">
    <location>
        <begin position="537"/>
        <end position="547"/>
    </location>
</feature>
<organism evidence="4 5">
    <name type="scientific">Calocera cornea HHB12733</name>
    <dbReference type="NCBI Taxonomy" id="1353952"/>
    <lineage>
        <taxon>Eukaryota</taxon>
        <taxon>Fungi</taxon>
        <taxon>Dikarya</taxon>
        <taxon>Basidiomycota</taxon>
        <taxon>Agaricomycotina</taxon>
        <taxon>Dacrymycetes</taxon>
        <taxon>Dacrymycetales</taxon>
        <taxon>Dacrymycetaceae</taxon>
        <taxon>Calocera</taxon>
    </lineage>
</organism>
<comment type="similarity">
    <text evidence="1">Belongs to the SAPS family.</text>
</comment>
<reference evidence="4 5" key="1">
    <citation type="journal article" date="2016" name="Mol. Biol. Evol.">
        <title>Comparative Genomics of Early-Diverging Mushroom-Forming Fungi Provides Insights into the Origins of Lignocellulose Decay Capabilities.</title>
        <authorList>
            <person name="Nagy L.G."/>
            <person name="Riley R."/>
            <person name="Tritt A."/>
            <person name="Adam C."/>
            <person name="Daum C."/>
            <person name="Floudas D."/>
            <person name="Sun H."/>
            <person name="Yadav J.S."/>
            <person name="Pangilinan J."/>
            <person name="Larsson K.H."/>
            <person name="Matsuura K."/>
            <person name="Barry K."/>
            <person name="Labutti K."/>
            <person name="Kuo R."/>
            <person name="Ohm R.A."/>
            <person name="Bhattacharya S.S."/>
            <person name="Shirouzu T."/>
            <person name="Yoshinaga Y."/>
            <person name="Martin F.M."/>
            <person name="Grigoriev I.V."/>
            <person name="Hibbett D.S."/>
        </authorList>
    </citation>
    <scope>NUCLEOTIDE SEQUENCE [LARGE SCALE GENOMIC DNA]</scope>
    <source>
        <strain evidence="4 5">HHB12733</strain>
    </source>
</reference>
<feature type="region of interest" description="Disordered" evidence="3">
    <location>
        <begin position="784"/>
        <end position="807"/>
    </location>
</feature>
<proteinExistence type="inferred from homology"/>
<evidence type="ECO:0000256" key="2">
    <source>
        <dbReference type="ARBA" id="ARBA00023306"/>
    </source>
</evidence>
<evidence type="ECO:0000313" key="4">
    <source>
        <dbReference type="EMBL" id="KZT61563.1"/>
    </source>
</evidence>